<reference evidence="1 3" key="1">
    <citation type="journal article" date="2014" name="BMC Genomics">
        <title>Genome sequence of Anopheles sinensis provides insight into genetics basis of mosquito competence for malaria parasites.</title>
        <authorList>
            <person name="Zhou D."/>
            <person name="Zhang D."/>
            <person name="Ding G."/>
            <person name="Shi L."/>
            <person name="Hou Q."/>
            <person name="Ye Y."/>
            <person name="Xu Y."/>
            <person name="Zhou H."/>
            <person name="Xiong C."/>
            <person name="Li S."/>
            <person name="Yu J."/>
            <person name="Hong S."/>
            <person name="Yu X."/>
            <person name="Zou P."/>
            <person name="Chen C."/>
            <person name="Chang X."/>
            <person name="Wang W."/>
            <person name="Lv Y."/>
            <person name="Sun Y."/>
            <person name="Ma L."/>
            <person name="Shen B."/>
            <person name="Zhu C."/>
        </authorList>
    </citation>
    <scope>NUCLEOTIDE SEQUENCE [LARGE SCALE GENOMIC DNA]</scope>
</reference>
<proteinExistence type="predicted"/>
<sequence>MPPPCLAASLPPSLTNEECINIIPCPVGVRVLSSIIGTVIERHQLTAGYNVSNDAAFVRSFRPVGPFDRRRCLSR</sequence>
<protein>
    <submittedName>
        <fullName evidence="1 2">DNA-directed RNA polymerase, beta' subunit</fullName>
    </submittedName>
</protein>
<keyword evidence="3" id="KW-1185">Reference proteome</keyword>
<dbReference type="VEuPathDB" id="VectorBase:ASIC000050"/>
<dbReference type="GO" id="GO:0000428">
    <property type="term" value="C:DNA-directed RNA polymerase complex"/>
    <property type="evidence" value="ECO:0007669"/>
    <property type="project" value="UniProtKB-KW"/>
</dbReference>
<name>A0A084V9T8_ANOSI</name>
<dbReference type="EMBL" id="KE523861">
    <property type="protein sequence ID" value="KFB34732.1"/>
    <property type="molecule type" value="Genomic_DNA"/>
</dbReference>
<evidence type="ECO:0000313" key="1">
    <source>
        <dbReference type="EMBL" id="KFB34732.1"/>
    </source>
</evidence>
<keyword evidence="1" id="KW-0804">Transcription</keyword>
<gene>
    <name evidence="1" type="ORF">ZHAS_00000050</name>
</gene>
<keyword evidence="1" id="KW-0240">DNA-directed RNA polymerase</keyword>
<accession>A0A084V9T8</accession>
<dbReference type="EMBL" id="ATLV01000234">
    <property type="status" value="NOT_ANNOTATED_CDS"/>
    <property type="molecule type" value="Genomic_DNA"/>
</dbReference>
<reference evidence="2" key="2">
    <citation type="submission" date="2020-05" db="UniProtKB">
        <authorList>
            <consortium name="EnsemblMetazoa"/>
        </authorList>
    </citation>
    <scope>IDENTIFICATION</scope>
</reference>
<dbReference type="EnsemblMetazoa" id="ASIC000050-RA">
    <property type="protein sequence ID" value="ASIC000050-PA"/>
    <property type="gene ID" value="ASIC000050"/>
</dbReference>
<evidence type="ECO:0000313" key="3">
    <source>
        <dbReference type="Proteomes" id="UP000030765"/>
    </source>
</evidence>
<organism evidence="1">
    <name type="scientific">Anopheles sinensis</name>
    <name type="common">Mosquito</name>
    <dbReference type="NCBI Taxonomy" id="74873"/>
    <lineage>
        <taxon>Eukaryota</taxon>
        <taxon>Metazoa</taxon>
        <taxon>Ecdysozoa</taxon>
        <taxon>Arthropoda</taxon>
        <taxon>Hexapoda</taxon>
        <taxon>Insecta</taxon>
        <taxon>Pterygota</taxon>
        <taxon>Neoptera</taxon>
        <taxon>Endopterygota</taxon>
        <taxon>Diptera</taxon>
        <taxon>Nematocera</taxon>
        <taxon>Culicoidea</taxon>
        <taxon>Culicidae</taxon>
        <taxon>Anophelinae</taxon>
        <taxon>Anopheles</taxon>
    </lineage>
</organism>
<dbReference type="Proteomes" id="UP000030765">
    <property type="component" value="Unassembled WGS sequence"/>
</dbReference>
<evidence type="ECO:0000313" key="2">
    <source>
        <dbReference type="EnsemblMetazoa" id="ASIC000050-PA"/>
    </source>
</evidence>
<dbReference type="AlphaFoldDB" id="A0A084V9T8"/>